<dbReference type="PANTHER" id="PTHR48111:SF2">
    <property type="entry name" value="RESPONSE REGULATOR SAER"/>
    <property type="match status" value="1"/>
</dbReference>
<keyword evidence="3" id="KW-0805">Transcription regulation</keyword>
<keyword evidence="6" id="KW-0804">Transcription</keyword>
<dbReference type="Proteomes" id="UP001625374">
    <property type="component" value="Unassembled WGS sequence"/>
</dbReference>
<feature type="DNA-binding region" description="OmpR/PhoB-type" evidence="8">
    <location>
        <begin position="126"/>
        <end position="224"/>
    </location>
</feature>
<dbReference type="EMBL" id="BKBI01000012">
    <property type="protein sequence ID" value="GEQ36277.1"/>
    <property type="molecule type" value="Genomic_DNA"/>
</dbReference>
<keyword evidence="4 8" id="KW-0238">DNA-binding</keyword>
<feature type="domain" description="Response regulatory" evidence="9">
    <location>
        <begin position="3"/>
        <end position="115"/>
    </location>
</feature>
<dbReference type="SMART" id="SM00862">
    <property type="entry name" value="Trans_reg_C"/>
    <property type="match status" value="1"/>
</dbReference>
<evidence type="ECO:0000313" key="12">
    <source>
        <dbReference type="EMBL" id="MFL2103563.1"/>
    </source>
</evidence>
<dbReference type="SMART" id="SM00448">
    <property type="entry name" value="REC"/>
    <property type="match status" value="1"/>
</dbReference>
<protein>
    <submittedName>
        <fullName evidence="12">Response regulator transcription factor</fullName>
    </submittedName>
    <submittedName>
        <fullName evidence="11">Two-component system response regulator</fullName>
    </submittedName>
</protein>
<keyword evidence="1 7" id="KW-0597">Phosphoprotein</keyword>
<dbReference type="FunFam" id="1.10.10.10:FF:000018">
    <property type="entry name" value="DNA-binding response regulator ResD"/>
    <property type="match status" value="1"/>
</dbReference>
<evidence type="ECO:0000256" key="7">
    <source>
        <dbReference type="PROSITE-ProRule" id="PRU00169"/>
    </source>
</evidence>
<dbReference type="PROSITE" id="PS51755">
    <property type="entry name" value="OMPR_PHOB"/>
    <property type="match status" value="1"/>
</dbReference>
<feature type="domain" description="OmpR/PhoB-type" evidence="10">
    <location>
        <begin position="126"/>
        <end position="224"/>
    </location>
</feature>
<dbReference type="GO" id="GO:0005829">
    <property type="term" value="C:cytosol"/>
    <property type="evidence" value="ECO:0007669"/>
    <property type="project" value="TreeGrafter"/>
</dbReference>
<dbReference type="InterPro" id="IPR039420">
    <property type="entry name" value="WalR-like"/>
</dbReference>
<evidence type="ECO:0000256" key="3">
    <source>
        <dbReference type="ARBA" id="ARBA00023015"/>
    </source>
</evidence>
<proteinExistence type="predicted"/>
<sequence>MKKILIVEDDNAINELLFDLLNEEYEVMQAFAGSEAKRIVEKESFDLIILDLMLPGISGEEFIRLFRLSSSVPIIVITAKAEVDVLANVLSLGANDYIPKPFNTIEVKARIKAQLRNYIDQQSDEQTLYKVGSIEMDHATRVVTVNHLAVNLTQKEYDLLKCFLEHPQKVFTKANLFETVWNEPYFGDDNTISVHISRLRSKLSHHHGEELIETVWGVGFKLKKDLSNF</sequence>
<dbReference type="GO" id="GO:0032993">
    <property type="term" value="C:protein-DNA complex"/>
    <property type="evidence" value="ECO:0007669"/>
    <property type="project" value="TreeGrafter"/>
</dbReference>
<dbReference type="Gene3D" id="3.40.50.2300">
    <property type="match status" value="1"/>
</dbReference>
<dbReference type="InterPro" id="IPR011006">
    <property type="entry name" value="CheY-like_superfamily"/>
</dbReference>
<organism evidence="11 13">
    <name type="scientific">Marinilactibacillus psychrotolerans</name>
    <dbReference type="NCBI Taxonomy" id="191770"/>
    <lineage>
        <taxon>Bacteria</taxon>
        <taxon>Bacillati</taxon>
        <taxon>Bacillota</taxon>
        <taxon>Bacilli</taxon>
        <taxon>Lactobacillales</taxon>
        <taxon>Carnobacteriaceae</taxon>
        <taxon>Marinilactibacillus</taxon>
    </lineage>
</organism>
<keyword evidence="14" id="KW-1185">Reference proteome</keyword>
<evidence type="ECO:0000256" key="4">
    <source>
        <dbReference type="ARBA" id="ARBA00023125"/>
    </source>
</evidence>
<dbReference type="GeneID" id="96911652"/>
<reference evidence="11" key="1">
    <citation type="submission" date="2019-08" db="EMBL/GenBank/DDBJ databases">
        <title>Marinilactibacillus psychrotolerans M13-2T whole genome sequencing project.</title>
        <authorList>
            <person name="Ishikawa M."/>
            <person name="Suzuki T."/>
            <person name="Matsutani M."/>
        </authorList>
    </citation>
    <scope>NUCLEOTIDE SEQUENCE</scope>
    <source>
        <strain evidence="11">M13-2T</strain>
    </source>
</reference>
<dbReference type="CDD" id="cd00383">
    <property type="entry name" value="trans_reg_C"/>
    <property type="match status" value="1"/>
</dbReference>
<dbReference type="Pfam" id="PF00072">
    <property type="entry name" value="Response_reg"/>
    <property type="match status" value="1"/>
</dbReference>
<evidence type="ECO:0000256" key="2">
    <source>
        <dbReference type="ARBA" id="ARBA00023012"/>
    </source>
</evidence>
<evidence type="ECO:0000256" key="6">
    <source>
        <dbReference type="ARBA" id="ARBA00023163"/>
    </source>
</evidence>
<dbReference type="PROSITE" id="PS50110">
    <property type="entry name" value="RESPONSE_REGULATORY"/>
    <property type="match status" value="1"/>
</dbReference>
<keyword evidence="2" id="KW-0902">Two-component regulatory system</keyword>
<keyword evidence="5" id="KW-0010">Activator</keyword>
<dbReference type="Pfam" id="PF00486">
    <property type="entry name" value="Trans_reg_C"/>
    <property type="match status" value="1"/>
</dbReference>
<comment type="caution">
    <text evidence="11">The sequence shown here is derived from an EMBL/GenBank/DDBJ whole genome shotgun (WGS) entry which is preliminary data.</text>
</comment>
<evidence type="ECO:0000313" key="11">
    <source>
        <dbReference type="EMBL" id="GEQ36277.1"/>
    </source>
</evidence>
<dbReference type="InterPro" id="IPR036388">
    <property type="entry name" value="WH-like_DNA-bd_sf"/>
</dbReference>
<evidence type="ECO:0000256" key="8">
    <source>
        <dbReference type="PROSITE-ProRule" id="PRU01091"/>
    </source>
</evidence>
<dbReference type="InterPro" id="IPR001867">
    <property type="entry name" value="OmpR/PhoB-type_DNA-bd"/>
</dbReference>
<gene>
    <name evidence="11" type="primary">ompR_5</name>
    <name evidence="12" type="ORF">ACEN37_09860</name>
    <name evidence="11" type="ORF">M132T_17850</name>
</gene>
<evidence type="ECO:0000313" key="14">
    <source>
        <dbReference type="Proteomes" id="UP001625374"/>
    </source>
</evidence>
<reference evidence="12 14" key="2">
    <citation type="submission" date="2024-08" db="EMBL/GenBank/DDBJ databases">
        <authorList>
            <person name="Arias E."/>
        </authorList>
    </citation>
    <scope>NUCLEOTIDE SEQUENCE [LARGE SCALE GENOMIC DNA]</scope>
    <source>
        <strain evidence="12 14">FAM 24106</strain>
    </source>
</reference>
<dbReference type="PANTHER" id="PTHR48111">
    <property type="entry name" value="REGULATOR OF RPOS"/>
    <property type="match status" value="1"/>
</dbReference>
<dbReference type="AlphaFoldDB" id="A0AAV3WS38"/>
<dbReference type="EMBL" id="JBGQQK010000031">
    <property type="protein sequence ID" value="MFL2103563.1"/>
    <property type="molecule type" value="Genomic_DNA"/>
</dbReference>
<dbReference type="GO" id="GO:0000156">
    <property type="term" value="F:phosphorelay response regulator activity"/>
    <property type="evidence" value="ECO:0007669"/>
    <property type="project" value="TreeGrafter"/>
</dbReference>
<dbReference type="GO" id="GO:0006355">
    <property type="term" value="P:regulation of DNA-templated transcription"/>
    <property type="evidence" value="ECO:0007669"/>
    <property type="project" value="InterPro"/>
</dbReference>
<dbReference type="Proteomes" id="UP000887127">
    <property type="component" value="Unassembled WGS sequence"/>
</dbReference>
<name>A0AAV3WS38_9LACT</name>
<evidence type="ECO:0000259" key="9">
    <source>
        <dbReference type="PROSITE" id="PS50110"/>
    </source>
</evidence>
<dbReference type="Gene3D" id="1.10.10.10">
    <property type="entry name" value="Winged helix-like DNA-binding domain superfamily/Winged helix DNA-binding domain"/>
    <property type="match status" value="1"/>
</dbReference>
<dbReference type="InterPro" id="IPR001789">
    <property type="entry name" value="Sig_transdc_resp-reg_receiver"/>
</dbReference>
<feature type="modified residue" description="4-aspartylphosphate" evidence="7">
    <location>
        <position position="51"/>
    </location>
</feature>
<dbReference type="RefSeq" id="WP_091762243.1">
    <property type="nucleotide sequence ID" value="NZ_BJVX01000011.1"/>
</dbReference>
<dbReference type="GO" id="GO:0000976">
    <property type="term" value="F:transcription cis-regulatory region binding"/>
    <property type="evidence" value="ECO:0007669"/>
    <property type="project" value="TreeGrafter"/>
</dbReference>
<evidence type="ECO:0000259" key="10">
    <source>
        <dbReference type="PROSITE" id="PS51755"/>
    </source>
</evidence>
<accession>A0AAV3WS38</accession>
<evidence type="ECO:0000313" key="13">
    <source>
        <dbReference type="Proteomes" id="UP000887127"/>
    </source>
</evidence>
<evidence type="ECO:0000256" key="1">
    <source>
        <dbReference type="ARBA" id="ARBA00022553"/>
    </source>
</evidence>
<evidence type="ECO:0000256" key="5">
    <source>
        <dbReference type="ARBA" id="ARBA00023159"/>
    </source>
</evidence>
<dbReference type="SUPFAM" id="SSF52172">
    <property type="entry name" value="CheY-like"/>
    <property type="match status" value="1"/>
</dbReference>